<dbReference type="SMART" id="SM00530">
    <property type="entry name" value="HTH_XRE"/>
    <property type="match status" value="1"/>
</dbReference>
<evidence type="ECO:0000313" key="3">
    <source>
        <dbReference type="Proteomes" id="UP001202887"/>
    </source>
</evidence>
<proteinExistence type="predicted"/>
<dbReference type="Proteomes" id="UP001202887">
    <property type="component" value="Unassembled WGS sequence"/>
</dbReference>
<name>A0AAW5EUF2_NOVHA</name>
<dbReference type="InterPro" id="IPR010982">
    <property type="entry name" value="Lambda_DNA-bd_dom_sf"/>
</dbReference>
<feature type="domain" description="HTH cro/C1-type" evidence="1">
    <location>
        <begin position="7"/>
        <end position="61"/>
    </location>
</feature>
<reference evidence="2" key="1">
    <citation type="journal article" date="2021" name="Polymers (Basel)">
        <title>Highly Stretchable Bacterial Cellulose Produced by Komagataeibacter hansenii SI1.</title>
        <authorList>
            <person name="Cielecka I."/>
            <person name="Ryngajllo M."/>
            <person name="Maniukiewicz W."/>
            <person name="Bielecki S."/>
        </authorList>
    </citation>
    <scope>NUCLEOTIDE SEQUENCE</scope>
    <source>
        <strain evidence="2">SI1</strain>
    </source>
</reference>
<dbReference type="SUPFAM" id="SSF47413">
    <property type="entry name" value="lambda repressor-like DNA-binding domains"/>
    <property type="match status" value="1"/>
</dbReference>
<dbReference type="RefSeq" id="WP_231105716.1">
    <property type="nucleotide sequence ID" value="NZ_CALLXP010000004.1"/>
</dbReference>
<protein>
    <submittedName>
        <fullName evidence="2">Helix-turn-helix domain-containing protein</fullName>
    </submittedName>
</protein>
<dbReference type="CDD" id="cd00093">
    <property type="entry name" value="HTH_XRE"/>
    <property type="match status" value="1"/>
</dbReference>
<accession>A0AAW5EUF2</accession>
<dbReference type="PROSITE" id="PS50943">
    <property type="entry name" value="HTH_CROC1"/>
    <property type="match status" value="1"/>
</dbReference>
<evidence type="ECO:0000259" key="1">
    <source>
        <dbReference type="PROSITE" id="PS50943"/>
    </source>
</evidence>
<dbReference type="InterPro" id="IPR052345">
    <property type="entry name" value="Rad_response_metalloprotease"/>
</dbReference>
<comment type="caution">
    <text evidence="2">The sequence shown here is derived from an EMBL/GenBank/DDBJ whole genome shotgun (WGS) entry which is preliminary data.</text>
</comment>
<sequence length="147" mass="16156">MYVGSRIRLRRTLLGMSQERLGTALGLTFQQVQKYERGANRVGASRLYDLARVLDVPIAFFFDGMPDEAAIAPVASMPAESFAEARGAFGGVPAPGQVEGGDDRFASSELALLSRRETIDLVRSYYRISDPAVRRRVLDLVRSMATV</sequence>
<dbReference type="GO" id="GO:0003677">
    <property type="term" value="F:DNA binding"/>
    <property type="evidence" value="ECO:0007669"/>
    <property type="project" value="InterPro"/>
</dbReference>
<dbReference type="AlphaFoldDB" id="A0AAW5EUF2"/>
<gene>
    <name evidence="2" type="ORF">K1W68_08105</name>
</gene>
<dbReference type="Gene3D" id="1.10.260.40">
    <property type="entry name" value="lambda repressor-like DNA-binding domains"/>
    <property type="match status" value="1"/>
</dbReference>
<reference evidence="2" key="2">
    <citation type="submission" date="2022-03" db="EMBL/GenBank/DDBJ databases">
        <authorList>
            <person name="Ryngajllo M."/>
            <person name="Jacek P."/>
            <person name="Kubiak K."/>
        </authorList>
    </citation>
    <scope>NUCLEOTIDE SEQUENCE</scope>
    <source>
        <strain evidence="2">SI1</strain>
    </source>
</reference>
<dbReference type="PANTHER" id="PTHR43236:SF1">
    <property type="entry name" value="BLL7220 PROTEIN"/>
    <property type="match status" value="1"/>
</dbReference>
<dbReference type="GeneID" id="61365834"/>
<organism evidence="2 3">
    <name type="scientific">Novacetimonas hansenii</name>
    <name type="common">Komagataeibacter hansenii</name>
    <dbReference type="NCBI Taxonomy" id="436"/>
    <lineage>
        <taxon>Bacteria</taxon>
        <taxon>Pseudomonadati</taxon>
        <taxon>Pseudomonadota</taxon>
        <taxon>Alphaproteobacteria</taxon>
        <taxon>Acetobacterales</taxon>
        <taxon>Acetobacteraceae</taxon>
        <taxon>Novacetimonas</taxon>
    </lineage>
</organism>
<dbReference type="Pfam" id="PF01381">
    <property type="entry name" value="HTH_3"/>
    <property type="match status" value="1"/>
</dbReference>
<dbReference type="InterPro" id="IPR001387">
    <property type="entry name" value="Cro/C1-type_HTH"/>
</dbReference>
<dbReference type="EMBL" id="JAIBCX010000017">
    <property type="protein sequence ID" value="MCJ8353950.1"/>
    <property type="molecule type" value="Genomic_DNA"/>
</dbReference>
<evidence type="ECO:0000313" key="2">
    <source>
        <dbReference type="EMBL" id="MCJ8353950.1"/>
    </source>
</evidence>
<dbReference type="PANTHER" id="PTHR43236">
    <property type="entry name" value="ANTITOXIN HIGA1"/>
    <property type="match status" value="1"/>
</dbReference>